<dbReference type="WBParaSite" id="BXY_0413600.1">
    <property type="protein sequence ID" value="BXY_0413600.1"/>
    <property type="gene ID" value="BXY_0413600"/>
</dbReference>
<feature type="compositionally biased region" description="Basic and acidic residues" evidence="1">
    <location>
        <begin position="139"/>
        <end position="175"/>
    </location>
</feature>
<proteinExistence type="predicted"/>
<dbReference type="Proteomes" id="UP000095284">
    <property type="component" value="Unplaced"/>
</dbReference>
<accession>A0A1I7RTT1</accession>
<evidence type="ECO:0000313" key="3">
    <source>
        <dbReference type="WBParaSite" id="BXY_0413600.1"/>
    </source>
</evidence>
<evidence type="ECO:0000256" key="1">
    <source>
        <dbReference type="SAM" id="MobiDB-lite"/>
    </source>
</evidence>
<organism evidence="2 3">
    <name type="scientific">Bursaphelenchus xylophilus</name>
    <name type="common">Pinewood nematode worm</name>
    <name type="synonym">Aphelenchoides xylophilus</name>
    <dbReference type="NCBI Taxonomy" id="6326"/>
    <lineage>
        <taxon>Eukaryota</taxon>
        <taxon>Metazoa</taxon>
        <taxon>Ecdysozoa</taxon>
        <taxon>Nematoda</taxon>
        <taxon>Chromadorea</taxon>
        <taxon>Rhabditida</taxon>
        <taxon>Tylenchina</taxon>
        <taxon>Tylenchomorpha</taxon>
        <taxon>Aphelenchoidea</taxon>
        <taxon>Aphelenchoididae</taxon>
        <taxon>Bursaphelenchus</taxon>
    </lineage>
</organism>
<sequence>MHVIRIQTQPSQPSQQPSHIIIQGQQPQTATRTLTAAQAVLPAPSTSQPERVVPPRFKNLTDEQIARRRKANADRSRRRRAMETPEQRAERNRRTAERMRQRRAKIAEQRVPPPPPKVKTLSADRFEEIYRSVIGRACENTKDDSKSPEAEQKKSTEESPVDKSSEEGSVKDDSTKPTGYSPYQTSSSNGSTSGNIIHDQPSLKPEVSQT</sequence>
<feature type="compositionally biased region" description="Basic and acidic residues" evidence="1">
    <location>
        <begin position="59"/>
        <end position="99"/>
    </location>
</feature>
<feature type="compositionally biased region" description="Low complexity" evidence="1">
    <location>
        <begin position="185"/>
        <end position="197"/>
    </location>
</feature>
<reference evidence="3" key="1">
    <citation type="submission" date="2016-11" db="UniProtKB">
        <authorList>
            <consortium name="WormBaseParasite"/>
        </authorList>
    </citation>
    <scope>IDENTIFICATION</scope>
</reference>
<dbReference type="AlphaFoldDB" id="A0A1I7RTT1"/>
<protein>
    <submittedName>
        <fullName evidence="3">BZIP domain-containing protein</fullName>
    </submittedName>
</protein>
<evidence type="ECO:0000313" key="2">
    <source>
        <dbReference type="Proteomes" id="UP000095284"/>
    </source>
</evidence>
<feature type="region of interest" description="Disordered" evidence="1">
    <location>
        <begin position="42"/>
        <end position="210"/>
    </location>
</feature>
<name>A0A1I7RTT1_BURXY</name>